<evidence type="ECO:0000256" key="6">
    <source>
        <dbReference type="ARBA" id="ARBA00023136"/>
    </source>
</evidence>
<evidence type="ECO:0000313" key="10">
    <source>
        <dbReference type="EMBL" id="MBP0458789.1"/>
    </source>
</evidence>
<dbReference type="InterPro" id="IPR050545">
    <property type="entry name" value="Mycobact_MmpL"/>
</dbReference>
<reference evidence="10" key="1">
    <citation type="submission" date="2021-03" db="EMBL/GenBank/DDBJ databases">
        <title>Whole genome sequence of Streptomyces bomunensis MMS17-BM035.</title>
        <authorList>
            <person name="Lee J.H."/>
        </authorList>
    </citation>
    <scope>NUCLEOTIDE SEQUENCE</scope>
    <source>
        <strain evidence="10">MMS17-BM035</strain>
    </source>
</reference>
<feature type="transmembrane region" description="Helical" evidence="8">
    <location>
        <begin position="763"/>
        <end position="780"/>
    </location>
</feature>
<feature type="transmembrane region" description="Helical" evidence="8">
    <location>
        <begin position="664"/>
        <end position="683"/>
    </location>
</feature>
<feature type="transmembrane region" description="Helical" evidence="8">
    <location>
        <begin position="301"/>
        <end position="329"/>
    </location>
</feature>
<keyword evidence="3" id="KW-1003">Cell membrane</keyword>
<dbReference type="GO" id="GO:0005886">
    <property type="term" value="C:plasma membrane"/>
    <property type="evidence" value="ECO:0007669"/>
    <property type="project" value="UniProtKB-SubCell"/>
</dbReference>
<keyword evidence="11" id="KW-1185">Reference proteome</keyword>
<proteinExistence type="inferred from homology"/>
<evidence type="ECO:0000256" key="8">
    <source>
        <dbReference type="SAM" id="Phobius"/>
    </source>
</evidence>
<protein>
    <submittedName>
        <fullName evidence="10">MMPL family transporter</fullName>
    </submittedName>
</protein>
<gene>
    <name evidence="10" type="ORF">JFN87_14955</name>
</gene>
<evidence type="ECO:0000256" key="3">
    <source>
        <dbReference type="ARBA" id="ARBA00022475"/>
    </source>
</evidence>
<feature type="transmembrane region" description="Helical" evidence="8">
    <location>
        <begin position="549"/>
        <end position="570"/>
    </location>
</feature>
<feature type="region of interest" description="Disordered" evidence="7">
    <location>
        <begin position="727"/>
        <end position="756"/>
    </location>
</feature>
<dbReference type="InterPro" id="IPR000731">
    <property type="entry name" value="SSD"/>
</dbReference>
<feature type="transmembrane region" description="Helical" evidence="8">
    <location>
        <begin position="367"/>
        <end position="387"/>
    </location>
</feature>
<feature type="domain" description="SSD" evidence="9">
    <location>
        <begin position="193"/>
        <end position="326"/>
    </location>
</feature>
<keyword evidence="5 8" id="KW-1133">Transmembrane helix</keyword>
<keyword evidence="6 8" id="KW-0472">Membrane</keyword>
<comment type="subcellular location">
    <subcellularLocation>
        <location evidence="1">Cell membrane</location>
        <topology evidence="1">Multi-pass membrane protein</topology>
    </subcellularLocation>
</comment>
<dbReference type="PROSITE" id="PS50156">
    <property type="entry name" value="SSD"/>
    <property type="match status" value="1"/>
</dbReference>
<name>A0A940M9J2_9ACTN</name>
<feature type="transmembrane region" description="Helical" evidence="8">
    <location>
        <begin position="590"/>
        <end position="612"/>
    </location>
</feature>
<dbReference type="Pfam" id="PF05154">
    <property type="entry name" value="TM2"/>
    <property type="match status" value="1"/>
</dbReference>
<feature type="transmembrane region" description="Helical" evidence="8">
    <location>
        <begin position="12"/>
        <end position="33"/>
    </location>
</feature>
<dbReference type="EMBL" id="JAGIQL010000051">
    <property type="protein sequence ID" value="MBP0458789.1"/>
    <property type="molecule type" value="Genomic_DNA"/>
</dbReference>
<dbReference type="PANTHER" id="PTHR33406:SF11">
    <property type="entry name" value="MEMBRANE PROTEIN SCO6666-RELATED"/>
    <property type="match status" value="1"/>
</dbReference>
<evidence type="ECO:0000256" key="1">
    <source>
        <dbReference type="ARBA" id="ARBA00004651"/>
    </source>
</evidence>
<evidence type="ECO:0000256" key="7">
    <source>
        <dbReference type="SAM" id="MobiDB-lite"/>
    </source>
</evidence>
<comment type="similarity">
    <text evidence="2">Belongs to the resistance-nodulation-cell division (RND) (TC 2.A.6) family. MmpL subfamily.</text>
</comment>
<dbReference type="Proteomes" id="UP000670475">
    <property type="component" value="Unassembled WGS sequence"/>
</dbReference>
<dbReference type="RefSeq" id="WP_209340536.1">
    <property type="nucleotide sequence ID" value="NZ_JAGIQL010000051.1"/>
</dbReference>
<feature type="transmembrane region" description="Helical" evidence="8">
    <location>
        <begin position="523"/>
        <end position="542"/>
    </location>
</feature>
<dbReference type="Pfam" id="PF03176">
    <property type="entry name" value="MMPL"/>
    <property type="match status" value="2"/>
</dbReference>
<evidence type="ECO:0000256" key="5">
    <source>
        <dbReference type="ARBA" id="ARBA00022989"/>
    </source>
</evidence>
<keyword evidence="4 8" id="KW-0812">Transmembrane</keyword>
<sequence length="835" mass="87005">MSAIARWCFRHRFTVVTLWVATLVAVAVPYLMLGSGYNNAFDLPGMESTKAQSLLRAHTPAQAGDSDQIVIHTRHGSVRDPAVRRKVAPMLTEVAALPSVASVQSMYGAAGAGRISPDGATAYATVTFDAQGDQVPVADTDRVIRTAQSVAGPDMRVELGGVAVTDATGTSTPSTEYIGILAAGVILFVAFGSLLGMIVPLLVAIAGVGTGMITVGLLSRVTTIGTIAPTVAALIGLGVGIDYALFIVTRYRGALREGSAPQDAAVRALNTSGRAVLFAGGTVITALLGMLVLGITPLTGIGIAAAGTVLFTVLASVTLLPALLGVFGGRLITRRQRRRLAAGGPQAHPAGDGFWGRWADFVAHRKAALSVVALLVIAVLSLPTLSLRLGAADAGNDPAGTTTRQAYDLLADGFGPGSNGPLVLVTPLHGPADAAALGGLAATIRHTPGVASVRTAPITAATTLGVIDVVPTGAPQDQATSDLLGHLRHDVIPAAEKNTDLDVHVGGATATSDDFAHVLTGKLPLFLTIVLAFGCLLLMIAFRSVVIPLTAAVMNLLASAASFGVVVAVFQWGAGSELLGAGKAGPVESILPVIMLAILFGLSMDYQVFLVSRMHEDWLHTKDNHHAVRAGQAGTGRMITAAALIMVCVFMAFVFGGQRTIAEFGVGLATAVAIDAFVLRTVLVPALMHLFGRANWWLPAWLDRILPRLSIEGAPAQAPAPIVEATPAADRPRPLPLPRPLPAAREHRKNAHAQPRPKSLTTAYAWWFFLGLFGAHHFYLGRHRLGLLHLCTAGICGLGWLADPFLLPRQVRAANDRLPAGRPRRPDPRIPTPAG</sequence>
<organism evidence="10 11">
    <name type="scientific">Streptomyces montanisoli</name>
    <dbReference type="NCBI Taxonomy" id="2798581"/>
    <lineage>
        <taxon>Bacteria</taxon>
        <taxon>Bacillati</taxon>
        <taxon>Actinomycetota</taxon>
        <taxon>Actinomycetes</taxon>
        <taxon>Kitasatosporales</taxon>
        <taxon>Streptomycetaceae</taxon>
        <taxon>Streptomyces</taxon>
    </lineage>
</organism>
<feature type="transmembrane region" description="Helical" evidence="8">
    <location>
        <begin position="639"/>
        <end position="658"/>
    </location>
</feature>
<dbReference type="Gene3D" id="1.20.1640.10">
    <property type="entry name" value="Multidrug efflux transporter AcrB transmembrane domain"/>
    <property type="match status" value="2"/>
</dbReference>
<dbReference type="SUPFAM" id="SSF82866">
    <property type="entry name" value="Multidrug efflux transporter AcrB transmembrane domain"/>
    <property type="match status" value="2"/>
</dbReference>
<evidence type="ECO:0000313" key="11">
    <source>
        <dbReference type="Proteomes" id="UP000670475"/>
    </source>
</evidence>
<dbReference type="InterPro" id="IPR004869">
    <property type="entry name" value="MMPL_dom"/>
</dbReference>
<feature type="transmembrane region" description="Helical" evidence="8">
    <location>
        <begin position="227"/>
        <end position="248"/>
    </location>
</feature>
<feature type="transmembrane region" description="Helical" evidence="8">
    <location>
        <begin position="786"/>
        <end position="807"/>
    </location>
</feature>
<dbReference type="InterPro" id="IPR007829">
    <property type="entry name" value="TM2"/>
</dbReference>
<dbReference type="AlphaFoldDB" id="A0A940M9J2"/>
<evidence type="ECO:0000256" key="2">
    <source>
        <dbReference type="ARBA" id="ARBA00010157"/>
    </source>
</evidence>
<dbReference type="PANTHER" id="PTHR33406">
    <property type="entry name" value="MEMBRANE PROTEIN MJ1562-RELATED"/>
    <property type="match status" value="1"/>
</dbReference>
<accession>A0A940M9J2</accession>
<feature type="transmembrane region" description="Helical" evidence="8">
    <location>
        <begin position="177"/>
        <end position="195"/>
    </location>
</feature>
<feature type="transmembrane region" description="Helical" evidence="8">
    <location>
        <begin position="202"/>
        <end position="221"/>
    </location>
</feature>
<evidence type="ECO:0000259" key="9">
    <source>
        <dbReference type="PROSITE" id="PS50156"/>
    </source>
</evidence>
<comment type="caution">
    <text evidence="10">The sequence shown here is derived from an EMBL/GenBank/DDBJ whole genome shotgun (WGS) entry which is preliminary data.</text>
</comment>
<evidence type="ECO:0000256" key="4">
    <source>
        <dbReference type="ARBA" id="ARBA00022692"/>
    </source>
</evidence>
<feature type="transmembrane region" description="Helical" evidence="8">
    <location>
        <begin position="275"/>
        <end position="295"/>
    </location>
</feature>